<feature type="coiled-coil region" evidence="1">
    <location>
        <begin position="990"/>
        <end position="1017"/>
    </location>
</feature>
<sequence>MVAVSLDRRAGAAPHEVTGRRCTTADCSAIHREMPRETSPTRRSEGSPPRRSDTAAMRRAADGGPRRCNDGAARRVSTVAEAERHGSSLDQVFETARAIRTLTDGSREPAADAPGKAAGLTLEQFREFSSGSGNLVRTDMAARHRERLSRTMSRMTAITAEDSPRLNRHSSVRTLDQVCKKLSVHEALEKLEKLAARLQLTSKRLTKDDRTPLAEFEYILEQLDPVATGISEPFKRFEADVDSLAVQLKTRDEATVARLAAILKNIKEELDNGGYGTLPHPTPEADDPRGGYHFEEMFASETTMPNRDEVLELRLQSADAVDELTSAHEDRAAMQEEAMEELQTWFGTTVDDIIHFAGTDDEPGGGLAPGDSRAFASQEGRRCPSSCGRPLEPPCSTEGCCLRQAAFDVEMAIERGSRFVDDLVFSFQANADRVGELHSEMCNIYSERIRELEVDLAELQVSTKPDRDKLAAIHQEKVDLADRLAATERKVAEMNDANARVKKDLKKVAELHDSRASELRLSMQREKQAAETISSLQLKLQQLRVTEQKAEMLARDVEAARGEALRERTARESQDTQISELHNQLEEALAALSTVSEEAAGRASTIASRADESLRNQVASLEQRVRELNNRVAQRDERINAISQEKDEYYKEFMDELQAEVKSLKAAQAEAAAEAAARQAEQDMLASKMLLTDEQAEQISAQFEEMMRTGQTTLLSLVDSSMSGFEARCGAIGKRTKLLLRAAKPVRRASLRAAKSAGTALLPAKQPSSGSPASGEMSKAIVLEKQADALEASLKQKNKADRLEIRIEAAEKRATAAEIRADCAEGWRQSQERGLAKLLHSQAEGMRAEAATSDEAKLALKANAAQMRIEAAEMLKPRDSNPHEHQAQVLELKARFAEAEAKIASSDAEALRLRANAASLRSDAADLLANDEVDWLSAQLHADASELRASWAVLEAKAMEKEAEQGHGLNKQGRAELAGLRATAAQHRMRAALARAKVAEENERKELQAVAREHKARATEILADSAGDYEALARWADAALLRAAAASLRASITWAPDCAAGAPIWKAARMRADQDDLRAHAAEQQALSLQMQAQLEEVFGPTEEPELDDDETAAEDVVFARYKKAIFGMSLSSIRANSGDHELTRATALELMEKAHQRKADALNLRASALEARAEMGIAHGSAELNAKALELRAQAIDAKLAHDASLPLWTQAEERAQAAQLRAEAAELKSTLAPISLGVETMAEVEQLMAIASEYSVQAALLSPDGKRPPRGELVQLQVHATELRASAAEAKANLIAERKHLANVADSPGEEGSSLETEFSRQELILRAHAKQLRGEAMMLQLQEAPPEEAEAQRAAATEIFSDAAELWKASGISLPAGKQPSLDEISEELSARRNQKFKEAEEQAKAEAAQQAALMLSASTDELRRALEEATIKRSMAQSTADQLNNQLEENNFKCMQLEMQLKAQRVQVKSLHERLNESQRMAAKYAERAATSTAVDTKSEQQITEMKRDSLLIRHMCVTLADLLAEAKEKIRELETNHMRMKAAFALSLNFPCSFGEGIS</sequence>
<evidence type="ECO:0000256" key="1">
    <source>
        <dbReference type="SAM" id="Coils"/>
    </source>
</evidence>
<accession>A0AB34JAI8</accession>
<feature type="coiled-coil region" evidence="1">
    <location>
        <begin position="1521"/>
        <end position="1548"/>
    </location>
</feature>
<feature type="region of interest" description="Disordered" evidence="2">
    <location>
        <begin position="1"/>
        <end position="72"/>
    </location>
</feature>
<reference evidence="3 4" key="1">
    <citation type="journal article" date="2024" name="Science">
        <title>Giant polyketide synthase enzymes in the biosynthesis of giant marine polyether toxins.</title>
        <authorList>
            <person name="Fallon T.R."/>
            <person name="Shende V.V."/>
            <person name="Wierzbicki I.H."/>
            <person name="Pendleton A.L."/>
            <person name="Watervoot N.F."/>
            <person name="Auber R.P."/>
            <person name="Gonzalez D.J."/>
            <person name="Wisecaver J.H."/>
            <person name="Moore B.S."/>
        </authorList>
    </citation>
    <scope>NUCLEOTIDE SEQUENCE [LARGE SCALE GENOMIC DNA]</scope>
    <source>
        <strain evidence="3 4">12B1</strain>
    </source>
</reference>
<name>A0AB34JAI8_PRYPA</name>
<feature type="coiled-coil region" evidence="1">
    <location>
        <begin position="1430"/>
        <end position="1492"/>
    </location>
</feature>
<feature type="compositionally biased region" description="Basic and acidic residues" evidence="2">
    <location>
        <begin position="59"/>
        <end position="72"/>
    </location>
</feature>
<evidence type="ECO:0000313" key="3">
    <source>
        <dbReference type="EMBL" id="KAL1515860.1"/>
    </source>
</evidence>
<comment type="caution">
    <text evidence="3">The sequence shown here is derived from an EMBL/GenBank/DDBJ whole genome shotgun (WGS) entry which is preliminary data.</text>
</comment>
<dbReference type="Proteomes" id="UP001515480">
    <property type="component" value="Unassembled WGS sequence"/>
</dbReference>
<feature type="compositionally biased region" description="Basic and acidic residues" evidence="2">
    <location>
        <begin position="29"/>
        <end position="53"/>
    </location>
</feature>
<keyword evidence="1" id="KW-0175">Coiled coil</keyword>
<keyword evidence="4" id="KW-1185">Reference proteome</keyword>
<feature type="coiled-coil region" evidence="1">
    <location>
        <begin position="543"/>
        <end position="674"/>
    </location>
</feature>
<dbReference type="EMBL" id="JBGBPQ010000011">
    <property type="protein sequence ID" value="KAL1515860.1"/>
    <property type="molecule type" value="Genomic_DNA"/>
</dbReference>
<evidence type="ECO:0000313" key="4">
    <source>
        <dbReference type="Proteomes" id="UP001515480"/>
    </source>
</evidence>
<evidence type="ECO:0000256" key="2">
    <source>
        <dbReference type="SAM" id="MobiDB-lite"/>
    </source>
</evidence>
<gene>
    <name evidence="3" type="ORF">AB1Y20_002475</name>
</gene>
<organism evidence="3 4">
    <name type="scientific">Prymnesium parvum</name>
    <name type="common">Toxic golden alga</name>
    <dbReference type="NCBI Taxonomy" id="97485"/>
    <lineage>
        <taxon>Eukaryota</taxon>
        <taxon>Haptista</taxon>
        <taxon>Haptophyta</taxon>
        <taxon>Prymnesiophyceae</taxon>
        <taxon>Prymnesiales</taxon>
        <taxon>Prymnesiaceae</taxon>
        <taxon>Prymnesium</taxon>
    </lineage>
</organism>
<feature type="coiled-coil region" evidence="1">
    <location>
        <begin position="442"/>
        <end position="504"/>
    </location>
</feature>
<proteinExistence type="predicted"/>
<feature type="coiled-coil region" evidence="1">
    <location>
        <begin position="780"/>
        <end position="820"/>
    </location>
</feature>
<feature type="compositionally biased region" description="Basic and acidic residues" evidence="2">
    <location>
        <begin position="1"/>
        <end position="10"/>
    </location>
</feature>
<protein>
    <submittedName>
        <fullName evidence="3">Uncharacterized protein</fullName>
    </submittedName>
</protein>